<dbReference type="SUPFAM" id="SSF101801">
    <property type="entry name" value="Surface presentation of antigens (SPOA)"/>
    <property type="match status" value="1"/>
</dbReference>
<evidence type="ECO:0000313" key="3">
    <source>
        <dbReference type="Proteomes" id="UP001238334"/>
    </source>
</evidence>
<organism evidence="2 3">
    <name type="scientific">Parasedimentitalea psychrophila</name>
    <dbReference type="NCBI Taxonomy" id="2997337"/>
    <lineage>
        <taxon>Bacteria</taxon>
        <taxon>Pseudomonadati</taxon>
        <taxon>Pseudomonadota</taxon>
        <taxon>Alphaproteobacteria</taxon>
        <taxon>Rhodobacterales</taxon>
        <taxon>Paracoccaceae</taxon>
        <taxon>Parasedimentitalea</taxon>
    </lineage>
</organism>
<evidence type="ECO:0000313" key="2">
    <source>
        <dbReference type="EMBL" id="WIY25277.1"/>
    </source>
</evidence>
<accession>A0A9Y2P2P2</accession>
<keyword evidence="2" id="KW-0282">Flagellum</keyword>
<keyword evidence="2" id="KW-0969">Cilium</keyword>
<keyword evidence="3" id="KW-1185">Reference proteome</keyword>
<dbReference type="Gene3D" id="2.30.330.10">
    <property type="entry name" value="SpoA-like"/>
    <property type="match status" value="1"/>
</dbReference>
<evidence type="ECO:0000259" key="1">
    <source>
        <dbReference type="Pfam" id="PF01052"/>
    </source>
</evidence>
<dbReference type="EMBL" id="CP127247">
    <property type="protein sequence ID" value="WIY25277.1"/>
    <property type="molecule type" value="Genomic_DNA"/>
</dbReference>
<proteinExistence type="predicted"/>
<protein>
    <submittedName>
        <fullName evidence="2">FliM/FliN family flagellar motor C-terminal domain-containing protein</fullName>
    </submittedName>
</protein>
<dbReference type="RefSeq" id="WP_270919616.1">
    <property type="nucleotide sequence ID" value="NZ_CP127247.1"/>
</dbReference>
<reference evidence="2 3" key="1">
    <citation type="submission" date="2023-06" db="EMBL/GenBank/DDBJ databases">
        <title>Parasedimentitalea psychrophila sp. nov., a psychrophilic bacterium isolated from deep-sea sediment.</title>
        <authorList>
            <person name="Li A."/>
        </authorList>
    </citation>
    <scope>NUCLEOTIDE SEQUENCE [LARGE SCALE GENOMIC DNA]</scope>
    <source>
        <strain evidence="2 3">QS115</strain>
    </source>
</reference>
<dbReference type="InterPro" id="IPR001543">
    <property type="entry name" value="FliN-like_C"/>
</dbReference>
<dbReference type="Proteomes" id="UP001238334">
    <property type="component" value="Chromosome"/>
</dbReference>
<gene>
    <name evidence="2" type="ORF">QPJ95_22840</name>
</gene>
<dbReference type="KEGG" id="ppso:QPJ95_22840"/>
<dbReference type="InterPro" id="IPR036429">
    <property type="entry name" value="SpoA-like_sf"/>
</dbReference>
<keyword evidence="2" id="KW-0966">Cell projection</keyword>
<dbReference type="Pfam" id="PF01052">
    <property type="entry name" value="FliMN_C"/>
    <property type="match status" value="1"/>
</dbReference>
<feature type="domain" description="Flagellar motor switch protein FliN-like C-terminal" evidence="1">
    <location>
        <begin position="229"/>
        <end position="295"/>
    </location>
</feature>
<name>A0A9Y2P2P2_9RHOB</name>
<dbReference type="AlphaFoldDB" id="A0A9Y2P2P2"/>
<sequence length="419" mass="43026">MSETVTENKVNGGAGALARKLSAAREGAGGIANSATLKVLRRSLARAAADLCELPLAVIAARQLNCSPEDLGRYLSDDKLLVVLDGPNGRIGAATLDAPTVTALIQQQTMGQVMGKAPTERHYTSTDAAMTADFIDRAFAKAVSMLEGQADLKLFEGFQFGARIEDVRSLLLGLEADDYRVIELTLDLSCGAMQGTITLILPEPTAAELGQDGSGGLESGPSLGNSMGAMRVELTAVLCRMKVPVSTFSSLRIGDVLPLDQAFLYETDLVSINGQSISGGRLGQINGARAVRLSDAGSHATGGAADSMAFTAETGAETAIEYSPEPPGMGLGIAAQTLQDPMDGLPMADMGELPMAGLGDLPMAGLGGLPMAGLDAGLGDLTDDMPALLGAGPMADLGDFDQNDALAEISELAGLPNMA</sequence>